<dbReference type="InterPro" id="IPR038231">
    <property type="entry name" value="MepB-like_sf"/>
</dbReference>
<dbReference type="KEGG" id="saca:FFV09_05530"/>
<reference evidence="1 2" key="1">
    <citation type="submission" date="2019-06" db="EMBL/GenBank/DDBJ databases">
        <title>Saccharibacillus brassicae sp. nov., an endophytic bacterium isolated from Chinese cabbage seeds (Brassica pekinensis).</title>
        <authorList>
            <person name="Jiang L."/>
            <person name="Lee J."/>
            <person name="Kim S.W."/>
        </authorList>
    </citation>
    <scope>NUCLEOTIDE SEQUENCE [LARGE SCALE GENOMIC DNA]</scope>
    <source>
        <strain evidence="2">KCTC 43072 / ATSA2</strain>
    </source>
</reference>
<protein>
    <submittedName>
        <fullName evidence="1">Mep operon protein MepB</fullName>
    </submittedName>
</protein>
<dbReference type="OrthoDB" id="4954833at2"/>
<proteinExistence type="predicted"/>
<gene>
    <name evidence="1" type="ORF">FFV09_05530</name>
</gene>
<dbReference type="PIRSF" id="PIRSF032285">
    <property type="entry name" value="UCP032285"/>
    <property type="match status" value="1"/>
</dbReference>
<dbReference type="Proteomes" id="UP000316968">
    <property type="component" value="Chromosome"/>
</dbReference>
<evidence type="ECO:0000313" key="1">
    <source>
        <dbReference type="EMBL" id="QDH23675.1"/>
    </source>
</evidence>
<dbReference type="RefSeq" id="WP_141450354.1">
    <property type="nucleotide sequence ID" value="NZ_CP041217.1"/>
</dbReference>
<dbReference type="Gene3D" id="3.40.1350.140">
    <property type="entry name" value="MepB-like"/>
    <property type="match status" value="1"/>
</dbReference>
<dbReference type="EMBL" id="CP041217">
    <property type="protein sequence ID" value="QDH23675.1"/>
    <property type="molecule type" value="Genomic_DNA"/>
</dbReference>
<organism evidence="1 2">
    <name type="scientific">Saccharibacillus brassicae</name>
    <dbReference type="NCBI Taxonomy" id="2583377"/>
    <lineage>
        <taxon>Bacteria</taxon>
        <taxon>Bacillati</taxon>
        <taxon>Bacillota</taxon>
        <taxon>Bacilli</taxon>
        <taxon>Bacillales</taxon>
        <taxon>Paenibacillaceae</taxon>
        <taxon>Saccharibacillus</taxon>
    </lineage>
</organism>
<keyword evidence="2" id="KW-1185">Reference proteome</keyword>
<sequence>MDDFHEALTYVNEKFYKPNHLIIEDIQAESQNAKYGAGRFRIRSTTVRFRVAKQTPKKIGQFVVCWEKGSDNKNQAYSYEKAADLLVINTFGSHDEFGQFIFPKDLLVKQGILKTESSHGKMALRVYPIWDTPISKQAIDTQKWQLPYFVQLNQGSSSQINSYIQ</sequence>
<dbReference type="InterPro" id="IPR011235">
    <property type="entry name" value="MepB-like"/>
</dbReference>
<name>A0A4Y6V5V1_SACBS</name>
<dbReference type="Pfam" id="PF08877">
    <property type="entry name" value="MepB-like"/>
    <property type="match status" value="1"/>
</dbReference>
<dbReference type="AlphaFoldDB" id="A0A4Y6V5V1"/>
<accession>A0A4Y6V5V1</accession>
<evidence type="ECO:0000313" key="2">
    <source>
        <dbReference type="Proteomes" id="UP000316968"/>
    </source>
</evidence>